<feature type="transmembrane region" description="Helical" evidence="1">
    <location>
        <begin position="65"/>
        <end position="83"/>
    </location>
</feature>
<keyword evidence="1" id="KW-0812">Transmembrane</keyword>
<keyword evidence="1" id="KW-0472">Membrane</keyword>
<evidence type="ECO:0000313" key="2">
    <source>
        <dbReference type="EMBL" id="GAI43873.1"/>
    </source>
</evidence>
<evidence type="ECO:0008006" key="3">
    <source>
        <dbReference type="Google" id="ProtNLM"/>
    </source>
</evidence>
<feature type="transmembrane region" description="Helical" evidence="1">
    <location>
        <begin position="6"/>
        <end position="22"/>
    </location>
</feature>
<feature type="non-terminal residue" evidence="2">
    <location>
        <position position="1"/>
    </location>
</feature>
<feature type="transmembrane region" description="Helical" evidence="1">
    <location>
        <begin position="43"/>
        <end position="59"/>
    </location>
</feature>
<feature type="transmembrane region" description="Helical" evidence="1">
    <location>
        <begin position="95"/>
        <end position="126"/>
    </location>
</feature>
<proteinExistence type="predicted"/>
<accession>X1NJU9</accession>
<dbReference type="EMBL" id="BARV01031994">
    <property type="protein sequence ID" value="GAI43873.1"/>
    <property type="molecule type" value="Genomic_DNA"/>
</dbReference>
<organism evidence="2">
    <name type="scientific">marine sediment metagenome</name>
    <dbReference type="NCBI Taxonomy" id="412755"/>
    <lineage>
        <taxon>unclassified sequences</taxon>
        <taxon>metagenomes</taxon>
        <taxon>ecological metagenomes</taxon>
    </lineage>
</organism>
<comment type="caution">
    <text evidence="2">The sequence shown here is derived from an EMBL/GenBank/DDBJ whole genome shotgun (WGS) entry which is preliminary data.</text>
</comment>
<keyword evidence="1" id="KW-1133">Transmembrane helix</keyword>
<name>X1NJU9_9ZZZZ</name>
<reference evidence="2" key="1">
    <citation type="journal article" date="2014" name="Front. Microbiol.">
        <title>High frequency of phylogenetically diverse reductive dehalogenase-homologous genes in deep subseafloor sedimentary metagenomes.</title>
        <authorList>
            <person name="Kawai M."/>
            <person name="Futagami T."/>
            <person name="Toyoda A."/>
            <person name="Takaki Y."/>
            <person name="Nishi S."/>
            <person name="Hori S."/>
            <person name="Arai W."/>
            <person name="Tsubouchi T."/>
            <person name="Morono Y."/>
            <person name="Uchiyama I."/>
            <person name="Ito T."/>
            <person name="Fujiyama A."/>
            <person name="Inagaki F."/>
            <person name="Takami H."/>
        </authorList>
    </citation>
    <scope>NUCLEOTIDE SEQUENCE</scope>
    <source>
        <strain evidence="2">Expedition CK06-06</strain>
    </source>
</reference>
<evidence type="ECO:0000256" key="1">
    <source>
        <dbReference type="SAM" id="Phobius"/>
    </source>
</evidence>
<sequence length="165" mass="17533">SGWWTLILAACFVVLLGGARVIRPDTFRGVGGTGRPTEAMAEVWFPLAAIPVIGVGWIWLDKPLVAISCLLFMAWGDMTTGVVRSQIYGRAVKGLWGSAAMFVTCLIIAWCFISPFWVGAVTALVATITEWACGDVGIIKPLDDNLMIPLTSCATAFGILALIGG</sequence>
<protein>
    <recommendedName>
        <fullName evidence="3">Phosphatidate cytidylyltransferase</fullName>
    </recommendedName>
</protein>
<dbReference type="AlphaFoldDB" id="X1NJU9"/>
<feature type="transmembrane region" description="Helical" evidence="1">
    <location>
        <begin position="146"/>
        <end position="164"/>
    </location>
</feature>
<gene>
    <name evidence="2" type="ORF">S06H3_50519</name>
</gene>